<reference evidence="1" key="2">
    <citation type="submission" date="2020-11" db="EMBL/GenBank/DDBJ databases">
        <authorList>
            <person name="McCartney M.A."/>
            <person name="Auch B."/>
            <person name="Kono T."/>
            <person name="Mallez S."/>
            <person name="Becker A."/>
            <person name="Gohl D.M."/>
            <person name="Silverstein K.A.T."/>
            <person name="Koren S."/>
            <person name="Bechman K.B."/>
            <person name="Herman A."/>
            <person name="Abrahante J.E."/>
            <person name="Garbe J."/>
        </authorList>
    </citation>
    <scope>NUCLEOTIDE SEQUENCE</scope>
    <source>
        <strain evidence="1">Duluth1</strain>
        <tissue evidence="1">Whole animal</tissue>
    </source>
</reference>
<protein>
    <submittedName>
        <fullName evidence="1">Uncharacterized protein</fullName>
    </submittedName>
</protein>
<evidence type="ECO:0000313" key="2">
    <source>
        <dbReference type="Proteomes" id="UP000828390"/>
    </source>
</evidence>
<sequence length="89" mass="9953">MVHRFQSVIFPQRLVDHALLDEEVSLSSASSHGHFRDEMESLVQVIAKYSVPCLQSAFILERSFVLGQLGRGQRQRAMHGIGEVTMGLS</sequence>
<name>A0A9D4BKS7_DREPO</name>
<reference evidence="1" key="1">
    <citation type="journal article" date="2019" name="bioRxiv">
        <title>The Genome of the Zebra Mussel, Dreissena polymorpha: A Resource for Invasive Species Research.</title>
        <authorList>
            <person name="McCartney M.A."/>
            <person name="Auch B."/>
            <person name="Kono T."/>
            <person name="Mallez S."/>
            <person name="Zhang Y."/>
            <person name="Obille A."/>
            <person name="Becker A."/>
            <person name="Abrahante J.E."/>
            <person name="Garbe J."/>
            <person name="Badalamenti J.P."/>
            <person name="Herman A."/>
            <person name="Mangelson H."/>
            <person name="Liachko I."/>
            <person name="Sullivan S."/>
            <person name="Sone E.D."/>
            <person name="Koren S."/>
            <person name="Silverstein K.A.T."/>
            <person name="Beckman K.B."/>
            <person name="Gohl D.M."/>
        </authorList>
    </citation>
    <scope>NUCLEOTIDE SEQUENCE</scope>
    <source>
        <strain evidence="1">Duluth1</strain>
        <tissue evidence="1">Whole animal</tissue>
    </source>
</reference>
<gene>
    <name evidence="1" type="ORF">DPMN_086021</name>
</gene>
<evidence type="ECO:0000313" key="1">
    <source>
        <dbReference type="EMBL" id="KAH3698499.1"/>
    </source>
</evidence>
<keyword evidence="2" id="KW-1185">Reference proteome</keyword>
<organism evidence="1 2">
    <name type="scientific">Dreissena polymorpha</name>
    <name type="common">Zebra mussel</name>
    <name type="synonym">Mytilus polymorpha</name>
    <dbReference type="NCBI Taxonomy" id="45954"/>
    <lineage>
        <taxon>Eukaryota</taxon>
        <taxon>Metazoa</taxon>
        <taxon>Spiralia</taxon>
        <taxon>Lophotrochozoa</taxon>
        <taxon>Mollusca</taxon>
        <taxon>Bivalvia</taxon>
        <taxon>Autobranchia</taxon>
        <taxon>Heteroconchia</taxon>
        <taxon>Euheterodonta</taxon>
        <taxon>Imparidentia</taxon>
        <taxon>Neoheterodontei</taxon>
        <taxon>Myida</taxon>
        <taxon>Dreissenoidea</taxon>
        <taxon>Dreissenidae</taxon>
        <taxon>Dreissena</taxon>
    </lineage>
</organism>
<dbReference type="AlphaFoldDB" id="A0A9D4BKS7"/>
<proteinExistence type="predicted"/>
<dbReference type="EMBL" id="JAIWYP010000016">
    <property type="protein sequence ID" value="KAH3698499.1"/>
    <property type="molecule type" value="Genomic_DNA"/>
</dbReference>
<comment type="caution">
    <text evidence="1">The sequence shown here is derived from an EMBL/GenBank/DDBJ whole genome shotgun (WGS) entry which is preliminary data.</text>
</comment>
<accession>A0A9D4BKS7</accession>
<dbReference type="Proteomes" id="UP000828390">
    <property type="component" value="Unassembled WGS sequence"/>
</dbReference>